<proteinExistence type="predicted"/>
<dbReference type="Proteomes" id="UP000475862">
    <property type="component" value="Unassembled WGS sequence"/>
</dbReference>
<accession>A0A6G0THL1</accession>
<protein>
    <submittedName>
        <fullName evidence="2">Uncharacterized protein</fullName>
    </submittedName>
</protein>
<gene>
    <name evidence="2" type="ORF">AGLY_009840</name>
</gene>
<comment type="caution">
    <text evidence="2">The sequence shown here is derived from an EMBL/GenBank/DDBJ whole genome shotgun (WGS) entry which is preliminary data.</text>
</comment>
<reference evidence="2 3" key="1">
    <citation type="submission" date="2019-08" db="EMBL/GenBank/DDBJ databases">
        <title>The genome of the soybean aphid Biotype 1, its phylome, world population structure and adaptation to the North American continent.</title>
        <authorList>
            <person name="Giordano R."/>
            <person name="Donthu R.K."/>
            <person name="Hernandez A.G."/>
            <person name="Wright C.L."/>
            <person name="Zimin A.V."/>
        </authorList>
    </citation>
    <scope>NUCLEOTIDE SEQUENCE [LARGE SCALE GENOMIC DNA]</scope>
    <source>
        <tissue evidence="2">Whole aphids</tissue>
    </source>
</reference>
<organism evidence="2 3">
    <name type="scientific">Aphis glycines</name>
    <name type="common">Soybean aphid</name>
    <dbReference type="NCBI Taxonomy" id="307491"/>
    <lineage>
        <taxon>Eukaryota</taxon>
        <taxon>Metazoa</taxon>
        <taxon>Ecdysozoa</taxon>
        <taxon>Arthropoda</taxon>
        <taxon>Hexapoda</taxon>
        <taxon>Insecta</taxon>
        <taxon>Pterygota</taxon>
        <taxon>Neoptera</taxon>
        <taxon>Paraneoptera</taxon>
        <taxon>Hemiptera</taxon>
        <taxon>Sternorrhyncha</taxon>
        <taxon>Aphidomorpha</taxon>
        <taxon>Aphidoidea</taxon>
        <taxon>Aphididae</taxon>
        <taxon>Aphidini</taxon>
        <taxon>Aphis</taxon>
        <taxon>Aphis</taxon>
    </lineage>
</organism>
<evidence type="ECO:0000313" key="3">
    <source>
        <dbReference type="Proteomes" id="UP000475862"/>
    </source>
</evidence>
<dbReference type="AlphaFoldDB" id="A0A6G0THL1"/>
<dbReference type="EMBL" id="VYZN01000038">
    <property type="protein sequence ID" value="KAE9532759.1"/>
    <property type="molecule type" value="Genomic_DNA"/>
</dbReference>
<keyword evidence="3" id="KW-1185">Reference proteome</keyword>
<evidence type="ECO:0000256" key="1">
    <source>
        <dbReference type="SAM" id="Phobius"/>
    </source>
</evidence>
<name>A0A6G0THL1_APHGL</name>
<feature type="transmembrane region" description="Helical" evidence="1">
    <location>
        <begin position="31"/>
        <end position="51"/>
    </location>
</feature>
<keyword evidence="1" id="KW-0472">Membrane</keyword>
<keyword evidence="1" id="KW-0812">Transmembrane</keyword>
<evidence type="ECO:0000313" key="2">
    <source>
        <dbReference type="EMBL" id="KAE9532759.1"/>
    </source>
</evidence>
<sequence length="418" mass="49201">MIVNLKTHTQYWKAGQFNKALFNMTYLLLRFLRMVLSSVNQILFNFFIVVLDKCAVKKMISISREIYNRYCVVGFMDMLIKIDNNQMASKRYENKAQLRSAKYRYTRNIKGVTRNENVTGNVSVGNFSSLLKVDTNRKDILMIAVSKFRNATMTLLCKCHTCRRRCSSEKDFYKLLFAPSPRPHNGHFAYCSDRLYIRWKRYKTNRARSEINLEKVIKIVFDHPSSLGVTLVLRRPVVNCQIVKSKNYLNDLAKTVQCSSCNINNITQVNYYIDELIPFKALSREFTAAVSLLRFNHIITVAFDTWYNMHYYTNTYILEIIEIYFKNALSFNLEGGFLCEKLYIQFSVQLKKIGWFPMVNFQKNREKQKKETVKREFSSKTSFRPNKLFYVIVSIKKFWMAKKLENLIQGSKSCSHCS</sequence>
<keyword evidence="1" id="KW-1133">Transmembrane helix</keyword>